<proteinExistence type="inferred from homology"/>
<organism evidence="3">
    <name type="scientific">Chlamydomonas leiostraca</name>
    <dbReference type="NCBI Taxonomy" id="1034604"/>
    <lineage>
        <taxon>Eukaryota</taxon>
        <taxon>Viridiplantae</taxon>
        <taxon>Chlorophyta</taxon>
        <taxon>core chlorophytes</taxon>
        <taxon>Chlorophyceae</taxon>
        <taxon>CS clade</taxon>
        <taxon>Chlamydomonadales</taxon>
        <taxon>Chlamydomonadaceae</taxon>
        <taxon>Chlamydomonas</taxon>
    </lineage>
</organism>
<evidence type="ECO:0008006" key="4">
    <source>
        <dbReference type="Google" id="ProtNLM"/>
    </source>
</evidence>
<dbReference type="InterPro" id="IPR007303">
    <property type="entry name" value="TIP41-like"/>
</dbReference>
<evidence type="ECO:0000313" key="3">
    <source>
        <dbReference type="EMBL" id="CAD8690850.1"/>
    </source>
</evidence>
<feature type="region of interest" description="Disordered" evidence="2">
    <location>
        <begin position="135"/>
        <end position="173"/>
    </location>
</feature>
<evidence type="ECO:0000256" key="2">
    <source>
        <dbReference type="SAM" id="MobiDB-lite"/>
    </source>
</evidence>
<dbReference type="PANTHER" id="PTHR21021:SF16">
    <property type="entry name" value="TIP41-LIKE PROTEIN"/>
    <property type="match status" value="1"/>
</dbReference>
<sequence>MASDGAHAHKRLHSVKTQTITSNGWKITTRKGPIISDHHVDEFRQAVGCGEGVRALPEMLFSSSRVTLEHEASGLALDFTAADALKGWVSEALPPLQVKVAQEWQRARRHEIEAQKAVQLEYDWTFTTPYTGTVVPTQRAHEPTGPGDVGHYSSSSSSTASGSGGAGDAQAPVQAQVQLPEWEETSEQIDRALLMERDPILFFDEVVLYESDLDDNGVAQMSAKLRVMPRAWLLLLRFWLRVDGCMVRVREARLFCRTDSAEARSRIIREVKWCEGEFGTLRAAGAPGDGPAYADGDAASGVFQAVAPTGLKHFALSKLTMPTKTSHA</sequence>
<dbReference type="EMBL" id="HBFB01027327">
    <property type="protein sequence ID" value="CAD8690850.1"/>
    <property type="molecule type" value="Transcribed_RNA"/>
</dbReference>
<dbReference type="GO" id="GO:0031929">
    <property type="term" value="P:TOR signaling"/>
    <property type="evidence" value="ECO:0007669"/>
    <property type="project" value="TreeGrafter"/>
</dbReference>
<gene>
    <name evidence="3" type="ORF">CLEI1391_LOCUS15262</name>
</gene>
<name>A0A7S0RYW5_9CHLO</name>
<protein>
    <recommendedName>
        <fullName evidence="4">TIP41-like protein</fullName>
    </recommendedName>
</protein>
<dbReference type="GO" id="GO:0005829">
    <property type="term" value="C:cytosol"/>
    <property type="evidence" value="ECO:0007669"/>
    <property type="project" value="TreeGrafter"/>
</dbReference>
<evidence type="ECO:0000256" key="1">
    <source>
        <dbReference type="ARBA" id="ARBA00006658"/>
    </source>
</evidence>
<reference evidence="3" key="1">
    <citation type="submission" date="2021-01" db="EMBL/GenBank/DDBJ databases">
        <authorList>
            <person name="Corre E."/>
            <person name="Pelletier E."/>
            <person name="Niang G."/>
            <person name="Scheremetjew M."/>
            <person name="Finn R."/>
            <person name="Kale V."/>
            <person name="Holt S."/>
            <person name="Cochrane G."/>
            <person name="Meng A."/>
            <person name="Brown T."/>
            <person name="Cohen L."/>
        </authorList>
    </citation>
    <scope>NUCLEOTIDE SEQUENCE</scope>
    <source>
        <strain evidence="3">SAG 11-49</strain>
    </source>
</reference>
<dbReference type="PANTHER" id="PTHR21021">
    <property type="entry name" value="GAF/PUTATIVE CYTOSKELETAL PROTEIN"/>
    <property type="match status" value="1"/>
</dbReference>
<dbReference type="InterPro" id="IPR051330">
    <property type="entry name" value="Phosphatase_reg/MetRdx"/>
</dbReference>
<comment type="similarity">
    <text evidence="1">Belongs to the TIP41 family.</text>
</comment>
<dbReference type="AlphaFoldDB" id="A0A7S0RYW5"/>
<accession>A0A7S0RYW5</accession>
<dbReference type="Pfam" id="PF04176">
    <property type="entry name" value="TIP41"/>
    <property type="match status" value="1"/>
</dbReference>